<protein>
    <submittedName>
        <fullName evidence="3">Uncharacterized protein</fullName>
    </submittedName>
</protein>
<keyword evidence="1" id="KW-0175">Coiled coil</keyword>
<proteinExistence type="predicted"/>
<evidence type="ECO:0000256" key="1">
    <source>
        <dbReference type="SAM" id="Coils"/>
    </source>
</evidence>
<dbReference type="AlphaFoldDB" id="A0A7V3YMS8"/>
<evidence type="ECO:0000256" key="2">
    <source>
        <dbReference type="SAM" id="SignalP"/>
    </source>
</evidence>
<dbReference type="EMBL" id="DTEN01000309">
    <property type="protein sequence ID" value="HGI75540.1"/>
    <property type="molecule type" value="Genomic_DNA"/>
</dbReference>
<feature type="signal peptide" evidence="2">
    <location>
        <begin position="1"/>
        <end position="21"/>
    </location>
</feature>
<name>A0A7V3YMS8_9BACT</name>
<accession>A0A7V3YMS8</accession>
<comment type="caution">
    <text evidence="3">The sequence shown here is derived from an EMBL/GenBank/DDBJ whole genome shotgun (WGS) entry which is preliminary data.</text>
</comment>
<keyword evidence="2" id="KW-0732">Signal</keyword>
<feature type="coiled-coil region" evidence="1">
    <location>
        <begin position="208"/>
        <end position="259"/>
    </location>
</feature>
<sequence>MRRLATSVLFALCVLCLGFSAAKSETRDYEKIYKDTVARWTRSVTVRESFAVSALFWNEEVTQAWVAKYGKENLLSSEEELAYHRDFIQRERLNRYLVFEVTLKKLKGAPLYPLRFAQNTYLVDDRGRKIFPADYDRGFEEKILREFTGKIYFPRFDKDGNPFITPETRYIVLHLSQLSPEASLFAHEVELRFDFPYIPPDFSRPEWKPVLEEEILRLEERLKDLEYRKKQLEENLRQLEEEERRVQERLEELKRQRGQ</sequence>
<feature type="chain" id="PRO_5031059011" evidence="2">
    <location>
        <begin position="22"/>
        <end position="259"/>
    </location>
</feature>
<organism evidence="3">
    <name type="scientific">Candidatus Caldatribacterium californiense</name>
    <dbReference type="NCBI Taxonomy" id="1454726"/>
    <lineage>
        <taxon>Bacteria</taxon>
        <taxon>Pseudomonadati</taxon>
        <taxon>Atribacterota</taxon>
        <taxon>Atribacteria</taxon>
        <taxon>Atribacterales</taxon>
        <taxon>Candidatus Caldatribacteriaceae</taxon>
        <taxon>Candidatus Caldatribacterium</taxon>
    </lineage>
</organism>
<evidence type="ECO:0000313" key="3">
    <source>
        <dbReference type="EMBL" id="HGI75540.1"/>
    </source>
</evidence>
<reference evidence="3" key="1">
    <citation type="journal article" date="2020" name="mSystems">
        <title>Genome- and Community-Level Interaction Insights into Carbon Utilization and Element Cycling Functions of Hydrothermarchaeota in Hydrothermal Sediment.</title>
        <authorList>
            <person name="Zhou Z."/>
            <person name="Liu Y."/>
            <person name="Xu W."/>
            <person name="Pan J."/>
            <person name="Luo Z.H."/>
            <person name="Li M."/>
        </authorList>
    </citation>
    <scope>NUCLEOTIDE SEQUENCE [LARGE SCALE GENOMIC DNA]</scope>
    <source>
        <strain evidence="3">SpSt-716</strain>
    </source>
</reference>
<gene>
    <name evidence="3" type="ORF">ENU96_07685</name>
</gene>